<gene>
    <name evidence="9" type="ORF">N4R40_01555</name>
</gene>
<dbReference type="PANTHER" id="PTHR30151">
    <property type="entry name" value="ALKANE SULFONATE ABC TRANSPORTER-RELATED, MEMBRANE SUBUNIT"/>
    <property type="match status" value="1"/>
</dbReference>
<feature type="transmembrane region" description="Helical" evidence="7">
    <location>
        <begin position="33"/>
        <end position="51"/>
    </location>
</feature>
<evidence type="ECO:0000256" key="3">
    <source>
        <dbReference type="ARBA" id="ARBA00022475"/>
    </source>
</evidence>
<organism evidence="9 10">
    <name type="scientific">Microbacterium memoriense</name>
    <dbReference type="NCBI Taxonomy" id="2978350"/>
    <lineage>
        <taxon>Bacteria</taxon>
        <taxon>Bacillati</taxon>
        <taxon>Actinomycetota</taxon>
        <taxon>Actinomycetes</taxon>
        <taxon>Micrococcales</taxon>
        <taxon>Microbacteriaceae</taxon>
        <taxon>Microbacterium</taxon>
    </lineage>
</organism>
<proteinExistence type="inferred from homology"/>
<evidence type="ECO:0000259" key="8">
    <source>
        <dbReference type="PROSITE" id="PS50928"/>
    </source>
</evidence>
<feature type="transmembrane region" description="Helical" evidence="7">
    <location>
        <begin position="213"/>
        <end position="235"/>
    </location>
</feature>
<keyword evidence="2 7" id="KW-0813">Transport</keyword>
<evidence type="ECO:0000256" key="1">
    <source>
        <dbReference type="ARBA" id="ARBA00004651"/>
    </source>
</evidence>
<keyword evidence="10" id="KW-1185">Reference proteome</keyword>
<sequence length="280" mass="30590">MTISPATAPAARSKRAAGAARPIAGAPLTRRQYVTISVLGFIALLAVWTAITVSELVNPLFLPSPIAVVQKLGEQAANGELWADIGVSTYRVMVGFLASTVLAVPLGVLCGSLARVEAAVEPIIDFIRYMPVVAFVPLTILWVGTDDTQKFLIIFLGTFFQQVLLFSDAVRRVPVSYRNLGATLGLTRTQILVRIIFPAALPRIWDALRISLGWAWTWLVVAELVAATSGMGYRITQAQRFLETDLIIGYVIVLGLLGLIFDQIMRALGRNFFRYLKGRS</sequence>
<dbReference type="CDD" id="cd06261">
    <property type="entry name" value="TM_PBP2"/>
    <property type="match status" value="1"/>
</dbReference>
<dbReference type="Gene3D" id="1.10.3720.10">
    <property type="entry name" value="MetI-like"/>
    <property type="match status" value="1"/>
</dbReference>
<evidence type="ECO:0000256" key="7">
    <source>
        <dbReference type="RuleBase" id="RU363032"/>
    </source>
</evidence>
<keyword evidence="6 7" id="KW-0472">Membrane</keyword>
<evidence type="ECO:0000256" key="4">
    <source>
        <dbReference type="ARBA" id="ARBA00022692"/>
    </source>
</evidence>
<feature type="transmembrane region" description="Helical" evidence="7">
    <location>
        <begin position="126"/>
        <end position="145"/>
    </location>
</feature>
<dbReference type="RefSeq" id="WP_261605612.1">
    <property type="nucleotide sequence ID" value="NZ_JAODOR010000002.1"/>
</dbReference>
<dbReference type="PANTHER" id="PTHR30151:SF0">
    <property type="entry name" value="ABC TRANSPORTER PERMEASE PROTEIN MJ0413-RELATED"/>
    <property type="match status" value="1"/>
</dbReference>
<protein>
    <submittedName>
        <fullName evidence="9">ABC transporter permease</fullName>
    </submittedName>
</protein>
<evidence type="ECO:0000313" key="10">
    <source>
        <dbReference type="Proteomes" id="UP001300496"/>
    </source>
</evidence>
<accession>A0ABT2P8U2</accession>
<evidence type="ECO:0000256" key="2">
    <source>
        <dbReference type="ARBA" id="ARBA00022448"/>
    </source>
</evidence>
<comment type="similarity">
    <text evidence="7">Belongs to the binding-protein-dependent transport system permease family.</text>
</comment>
<dbReference type="Pfam" id="PF00528">
    <property type="entry name" value="BPD_transp_1"/>
    <property type="match status" value="1"/>
</dbReference>
<evidence type="ECO:0000256" key="5">
    <source>
        <dbReference type="ARBA" id="ARBA00022989"/>
    </source>
</evidence>
<keyword evidence="5 7" id="KW-1133">Transmembrane helix</keyword>
<comment type="subcellular location">
    <subcellularLocation>
        <location evidence="1 7">Cell membrane</location>
        <topology evidence="1 7">Multi-pass membrane protein</topology>
    </subcellularLocation>
</comment>
<dbReference type="InterPro" id="IPR035906">
    <property type="entry name" value="MetI-like_sf"/>
</dbReference>
<dbReference type="SUPFAM" id="SSF161098">
    <property type="entry name" value="MetI-like"/>
    <property type="match status" value="1"/>
</dbReference>
<feature type="transmembrane region" description="Helical" evidence="7">
    <location>
        <begin position="92"/>
        <end position="114"/>
    </location>
</feature>
<dbReference type="PROSITE" id="PS50928">
    <property type="entry name" value="ABC_TM1"/>
    <property type="match status" value="1"/>
</dbReference>
<evidence type="ECO:0000256" key="6">
    <source>
        <dbReference type="ARBA" id="ARBA00023136"/>
    </source>
</evidence>
<keyword evidence="3" id="KW-1003">Cell membrane</keyword>
<dbReference type="InterPro" id="IPR000515">
    <property type="entry name" value="MetI-like"/>
</dbReference>
<evidence type="ECO:0000313" key="9">
    <source>
        <dbReference type="EMBL" id="MCT9001053.1"/>
    </source>
</evidence>
<feature type="domain" description="ABC transmembrane type-1" evidence="8">
    <location>
        <begin position="85"/>
        <end position="265"/>
    </location>
</feature>
<keyword evidence="4 7" id="KW-0812">Transmembrane</keyword>
<feature type="transmembrane region" description="Helical" evidence="7">
    <location>
        <begin position="247"/>
        <end position="269"/>
    </location>
</feature>
<name>A0ABT2P8U2_9MICO</name>
<dbReference type="EMBL" id="JAODOR010000002">
    <property type="protein sequence ID" value="MCT9001053.1"/>
    <property type="molecule type" value="Genomic_DNA"/>
</dbReference>
<dbReference type="Proteomes" id="UP001300496">
    <property type="component" value="Unassembled WGS sequence"/>
</dbReference>
<comment type="caution">
    <text evidence="9">The sequence shown here is derived from an EMBL/GenBank/DDBJ whole genome shotgun (WGS) entry which is preliminary data.</text>
</comment>
<reference evidence="9 10" key="1">
    <citation type="journal article" date="2024" name="Int. J. Syst. Evol. Microbiol.">
        <title>Microbacterium memoriense sp. nov., a member of the Actinomycetota from marine beach sediment of the north coast of Portugal.</title>
        <authorList>
            <person name="Santos J.D.N.D."/>
            <person name="Klimek D."/>
            <person name="Calusinska M."/>
            <person name="Lobo-da-Cunha A."/>
            <person name="Catita J."/>
            <person name="Goncalves H."/>
            <person name="Gonzalez I."/>
            <person name="Lage O.M."/>
        </authorList>
    </citation>
    <scope>NUCLEOTIDE SEQUENCE [LARGE SCALE GENOMIC DNA]</scope>
    <source>
        <strain evidence="9 10">PMIC_1C1B</strain>
    </source>
</reference>